<evidence type="ECO:0000256" key="2">
    <source>
        <dbReference type="SAM" id="SignalP"/>
    </source>
</evidence>
<organism evidence="3 4">
    <name type="scientific">Penicillium salamii</name>
    <dbReference type="NCBI Taxonomy" id="1612424"/>
    <lineage>
        <taxon>Eukaryota</taxon>
        <taxon>Fungi</taxon>
        <taxon>Dikarya</taxon>
        <taxon>Ascomycota</taxon>
        <taxon>Pezizomycotina</taxon>
        <taxon>Eurotiomycetes</taxon>
        <taxon>Eurotiomycetidae</taxon>
        <taxon>Eurotiales</taxon>
        <taxon>Aspergillaceae</taxon>
        <taxon>Penicillium</taxon>
    </lineage>
</organism>
<feature type="chain" id="PRO_5040908434" description="GPI anchored cell wall protein" evidence="2">
    <location>
        <begin position="22"/>
        <end position="188"/>
    </location>
</feature>
<name>A0A9W4J2C3_9EURO</name>
<dbReference type="OrthoDB" id="2018619at2759"/>
<evidence type="ECO:0000313" key="4">
    <source>
        <dbReference type="Proteomes" id="UP001152592"/>
    </source>
</evidence>
<sequence length="188" mass="17951">MLFNKSILAFAVMALANVVAAGTGTPQTPACVLEIIGGTDNPGDSKAICGADASKIQAQIAKECGDKDVKFFVNNCAQLGHKVESVSTTGEHTATGTSGAATASGFVTAASSGHPATQTGSSSQATGTSSSGSGSGSGSGSSTGSSSASGTGSAGSSPSPTFNAAASDRKFDATTFAAAVFIGAAALL</sequence>
<accession>A0A9W4J2C3</accession>
<feature type="compositionally biased region" description="Low complexity" evidence="1">
    <location>
        <begin position="110"/>
        <end position="132"/>
    </location>
</feature>
<evidence type="ECO:0000313" key="3">
    <source>
        <dbReference type="EMBL" id="CAG8368123.1"/>
    </source>
</evidence>
<protein>
    <recommendedName>
        <fullName evidence="5">GPI anchored cell wall protein</fullName>
    </recommendedName>
</protein>
<keyword evidence="2" id="KW-0732">Signal</keyword>
<proteinExistence type="predicted"/>
<evidence type="ECO:0008006" key="5">
    <source>
        <dbReference type="Google" id="ProtNLM"/>
    </source>
</evidence>
<feature type="region of interest" description="Disordered" evidence="1">
    <location>
        <begin position="110"/>
        <end position="165"/>
    </location>
</feature>
<gene>
    <name evidence="3" type="ORF">PSALAMII_LOCUS4336</name>
</gene>
<dbReference type="Proteomes" id="UP001152592">
    <property type="component" value="Unassembled WGS sequence"/>
</dbReference>
<feature type="signal peptide" evidence="2">
    <location>
        <begin position="1"/>
        <end position="21"/>
    </location>
</feature>
<comment type="caution">
    <text evidence="3">The sequence shown here is derived from an EMBL/GenBank/DDBJ whole genome shotgun (WGS) entry which is preliminary data.</text>
</comment>
<feature type="compositionally biased region" description="Low complexity" evidence="1">
    <location>
        <begin position="142"/>
        <end position="161"/>
    </location>
</feature>
<dbReference type="EMBL" id="CAJVPD010000221">
    <property type="protein sequence ID" value="CAG8368123.1"/>
    <property type="molecule type" value="Genomic_DNA"/>
</dbReference>
<evidence type="ECO:0000256" key="1">
    <source>
        <dbReference type="SAM" id="MobiDB-lite"/>
    </source>
</evidence>
<dbReference type="AlphaFoldDB" id="A0A9W4J2C3"/>
<reference evidence="3" key="1">
    <citation type="submission" date="2021-07" db="EMBL/GenBank/DDBJ databases">
        <authorList>
            <person name="Branca A.L. A."/>
        </authorList>
    </citation>
    <scope>NUCLEOTIDE SEQUENCE</scope>
</reference>